<dbReference type="InterPro" id="IPR001155">
    <property type="entry name" value="OxRdtase_FMN_N"/>
</dbReference>
<dbReference type="SUPFAM" id="SSF51395">
    <property type="entry name" value="FMN-linked oxidoreductases"/>
    <property type="match status" value="1"/>
</dbReference>
<dbReference type="Pfam" id="PF00724">
    <property type="entry name" value="Oxidored_FMN"/>
    <property type="match status" value="1"/>
</dbReference>
<keyword evidence="3" id="KW-1185">Reference proteome</keyword>
<dbReference type="Gene3D" id="3.20.20.70">
    <property type="entry name" value="Aldolase class I"/>
    <property type="match status" value="1"/>
</dbReference>
<sequence>MTTAKDLLFSPFALGPLSLPNRLVMAPLTRCRAGEGNVPTELNARYYEQRSSAGFIITEATQVTPEGVGYLRTPGIHTDAQVAGWRLVTDAIHRAGGRGFLQLWHVGRASHPSFQPNRQAPVSSSAVAIRKGHAYTPEGPQPYTTPRALETDEIAGVIARFEDGARRAKAAGFDGVEIHAANGYLIDQFLRNGVNQRTDRYGGSIENRARFLLEITEAVTGVFGADRVGVRVSPLADFNDMSDSDPRALFGHVAAELSARKVVYLHVVEPLSGQALGAAERVTPLLRERFRGALVVNGGYTLETAEEALRTGAADLVSFGAPFLANPDLPERLSRRAPLNTPDVATFYSEGPRGYIDYPRLGEAAAERASAAAQPA</sequence>
<evidence type="ECO:0000313" key="3">
    <source>
        <dbReference type="Proteomes" id="UP001217485"/>
    </source>
</evidence>
<proteinExistence type="predicted"/>
<dbReference type="EMBL" id="JAQNDK010000005">
    <property type="protein sequence ID" value="MDC0684116.1"/>
    <property type="molecule type" value="Genomic_DNA"/>
</dbReference>
<dbReference type="PANTHER" id="PTHR22893:SF98">
    <property type="entry name" value="OXIDOREDUCTASE"/>
    <property type="match status" value="1"/>
</dbReference>
<evidence type="ECO:0000259" key="1">
    <source>
        <dbReference type="Pfam" id="PF00724"/>
    </source>
</evidence>
<name>A0ABT5CCF7_9BACT</name>
<reference evidence="2 3" key="1">
    <citation type="submission" date="2023-01" db="EMBL/GenBank/DDBJ databases">
        <title>Minimal conservation of predation-associated metabolite biosynthetic gene clusters underscores biosynthetic potential of Myxococcota including descriptions for ten novel species: Archangium lansinium sp. nov., Myxococcus landrumus sp. nov., Nannocystis bai.</title>
        <authorList>
            <person name="Ahearne A."/>
            <person name="Stevens C."/>
            <person name="Dowd S."/>
        </authorList>
    </citation>
    <scope>NUCLEOTIDE SEQUENCE [LARGE SCALE GENOMIC DNA]</scope>
    <source>
        <strain evidence="2 3">WIWO2</strain>
    </source>
</reference>
<protein>
    <submittedName>
        <fullName evidence="2">Alkene reductase</fullName>
    </submittedName>
</protein>
<dbReference type="CDD" id="cd02933">
    <property type="entry name" value="OYE_like_FMN"/>
    <property type="match status" value="1"/>
</dbReference>
<dbReference type="InterPro" id="IPR013785">
    <property type="entry name" value="Aldolase_TIM"/>
</dbReference>
<dbReference type="RefSeq" id="WP_272102244.1">
    <property type="nucleotide sequence ID" value="NZ_JAQNDK010000005.1"/>
</dbReference>
<dbReference type="Proteomes" id="UP001217485">
    <property type="component" value="Unassembled WGS sequence"/>
</dbReference>
<organism evidence="2 3">
    <name type="scientific">Sorangium atrum</name>
    <dbReference type="NCBI Taxonomy" id="2995308"/>
    <lineage>
        <taxon>Bacteria</taxon>
        <taxon>Pseudomonadati</taxon>
        <taxon>Myxococcota</taxon>
        <taxon>Polyangia</taxon>
        <taxon>Polyangiales</taxon>
        <taxon>Polyangiaceae</taxon>
        <taxon>Sorangium</taxon>
    </lineage>
</organism>
<comment type="caution">
    <text evidence="2">The sequence shown here is derived from an EMBL/GenBank/DDBJ whole genome shotgun (WGS) entry which is preliminary data.</text>
</comment>
<accession>A0ABT5CCF7</accession>
<gene>
    <name evidence="2" type="ORF">POL72_40710</name>
</gene>
<feature type="domain" description="NADH:flavin oxidoreductase/NADH oxidase N-terminal" evidence="1">
    <location>
        <begin position="8"/>
        <end position="339"/>
    </location>
</feature>
<evidence type="ECO:0000313" key="2">
    <source>
        <dbReference type="EMBL" id="MDC0684116.1"/>
    </source>
</evidence>
<dbReference type="InterPro" id="IPR045247">
    <property type="entry name" value="Oye-like"/>
</dbReference>
<dbReference type="PANTHER" id="PTHR22893">
    <property type="entry name" value="NADH OXIDOREDUCTASE-RELATED"/>
    <property type="match status" value="1"/>
</dbReference>